<keyword evidence="3" id="KW-1185">Reference proteome</keyword>
<dbReference type="InterPro" id="IPR036691">
    <property type="entry name" value="Endo/exonu/phosph_ase_sf"/>
</dbReference>
<gene>
    <name evidence="2" type="ORF">R1sor_020923</name>
</gene>
<dbReference type="AlphaFoldDB" id="A0ABD3GHD1"/>
<dbReference type="InterPro" id="IPR005135">
    <property type="entry name" value="Endo/exonuclease/phosphatase"/>
</dbReference>
<feature type="domain" description="Endonuclease/exonuclease/phosphatase" evidence="1">
    <location>
        <begin position="10"/>
        <end position="100"/>
    </location>
</feature>
<dbReference type="EMBL" id="JBJQOH010000007">
    <property type="protein sequence ID" value="KAL3677967.1"/>
    <property type="molecule type" value="Genomic_DNA"/>
</dbReference>
<dbReference type="Gene3D" id="3.60.10.10">
    <property type="entry name" value="Endonuclease/exonuclease/phosphatase"/>
    <property type="match status" value="2"/>
</dbReference>
<dbReference type="Pfam" id="PF03372">
    <property type="entry name" value="Exo_endo_phos"/>
    <property type="match status" value="1"/>
</dbReference>
<comment type="caution">
    <text evidence="2">The sequence shown here is derived from an EMBL/GenBank/DDBJ whole genome shotgun (WGS) entry which is preliminary data.</text>
</comment>
<evidence type="ECO:0000313" key="3">
    <source>
        <dbReference type="Proteomes" id="UP001633002"/>
    </source>
</evidence>
<sequence length="500" mass="57670">MYTTADFKVASWNLNGAADPDRVRAIRQWLRKRKDLEILAFQELKAKEAQADWNLRSIYPNGRVVIDYAENERGGAAIVVSEAHTVVNSGIRGDGSATWVQIQTPSNGVVEDTQGTSNLLNGAELRRWKELSRAAELTDCFFTTVTKRGPRFTRQRVRLDRIEFARLDRIYVSEGADWVESVRELNHDGSSGLSDHYPVVGEFQLAPVQNNSGREWRTYFKFRAEEMRSEIVRTQVEHAWKAHPLGVTDPRVKWELSWKRVKKLMQKRRKEIRDLEVGEETLKSSLEKLITSIAQENTLENRKRLASLELQVKERELETQRHGDFEAGPGGCGRATPRLNTFLPSSNRNAREKRWYGWSLKTAGKLRTEIPNKRVLYKVDLYLTLDDMGLILRAEEENWNRATEVVRGFELLSGTKLNVSKSLVVPIGFTDPPEWLRRTGCKMATEGEVWTYLDYPFGVNLSEEQVMQFLLDKLTVRLNHWSNRFLSWKLSRSVERELGS</sequence>
<evidence type="ECO:0000259" key="1">
    <source>
        <dbReference type="Pfam" id="PF03372"/>
    </source>
</evidence>
<dbReference type="SUPFAM" id="SSF56219">
    <property type="entry name" value="DNase I-like"/>
    <property type="match status" value="1"/>
</dbReference>
<accession>A0ABD3GHD1</accession>
<name>A0ABD3GHD1_9MARC</name>
<dbReference type="Proteomes" id="UP001633002">
    <property type="component" value="Unassembled WGS sequence"/>
</dbReference>
<organism evidence="2 3">
    <name type="scientific">Riccia sorocarpa</name>
    <dbReference type="NCBI Taxonomy" id="122646"/>
    <lineage>
        <taxon>Eukaryota</taxon>
        <taxon>Viridiplantae</taxon>
        <taxon>Streptophyta</taxon>
        <taxon>Embryophyta</taxon>
        <taxon>Marchantiophyta</taxon>
        <taxon>Marchantiopsida</taxon>
        <taxon>Marchantiidae</taxon>
        <taxon>Marchantiales</taxon>
        <taxon>Ricciaceae</taxon>
        <taxon>Riccia</taxon>
    </lineage>
</organism>
<reference evidence="2 3" key="1">
    <citation type="submission" date="2024-09" db="EMBL/GenBank/DDBJ databases">
        <title>Chromosome-scale assembly of Riccia sorocarpa.</title>
        <authorList>
            <person name="Paukszto L."/>
        </authorList>
    </citation>
    <scope>NUCLEOTIDE SEQUENCE [LARGE SCALE GENOMIC DNA]</scope>
    <source>
        <strain evidence="2">LP-2024</strain>
        <tissue evidence="2">Aerial parts of the thallus</tissue>
    </source>
</reference>
<proteinExistence type="predicted"/>
<evidence type="ECO:0000313" key="2">
    <source>
        <dbReference type="EMBL" id="KAL3677967.1"/>
    </source>
</evidence>
<protein>
    <recommendedName>
        <fullName evidence="1">Endonuclease/exonuclease/phosphatase domain-containing protein</fullName>
    </recommendedName>
</protein>